<evidence type="ECO:0000313" key="4">
    <source>
        <dbReference type="Proteomes" id="UP000011761"/>
    </source>
</evidence>
<dbReference type="OrthoDB" id="298939at2759"/>
<accession>M2NQ41</accession>
<evidence type="ECO:0000259" key="2">
    <source>
        <dbReference type="SMART" id="SM01017"/>
    </source>
</evidence>
<feature type="compositionally biased region" description="Basic and acidic residues" evidence="1">
    <location>
        <begin position="158"/>
        <end position="167"/>
    </location>
</feature>
<dbReference type="SMART" id="SM01017">
    <property type="entry name" value="Arrestin_C"/>
    <property type="match status" value="1"/>
</dbReference>
<dbReference type="Pfam" id="PF02752">
    <property type="entry name" value="Arrestin_C"/>
    <property type="match status" value="1"/>
</dbReference>
<dbReference type="InterPro" id="IPR011022">
    <property type="entry name" value="Arrestin_C-like"/>
</dbReference>
<dbReference type="HOGENOM" id="CLU_016424_0_0_1"/>
<proteinExistence type="predicted"/>
<gene>
    <name evidence="3" type="ORF">BAUCODRAFT_62253</name>
</gene>
<dbReference type="RefSeq" id="XP_007672320.1">
    <property type="nucleotide sequence ID" value="XM_007674130.1"/>
</dbReference>
<reference evidence="3 4" key="1">
    <citation type="journal article" date="2012" name="PLoS Pathog.">
        <title>Diverse lifestyles and strategies of plant pathogenesis encoded in the genomes of eighteen Dothideomycetes fungi.</title>
        <authorList>
            <person name="Ohm R.A."/>
            <person name="Feau N."/>
            <person name="Henrissat B."/>
            <person name="Schoch C.L."/>
            <person name="Horwitz B.A."/>
            <person name="Barry K.W."/>
            <person name="Condon B.J."/>
            <person name="Copeland A.C."/>
            <person name="Dhillon B."/>
            <person name="Glaser F."/>
            <person name="Hesse C.N."/>
            <person name="Kosti I."/>
            <person name="LaButti K."/>
            <person name="Lindquist E.A."/>
            <person name="Lucas S."/>
            <person name="Salamov A.A."/>
            <person name="Bradshaw R.E."/>
            <person name="Ciuffetti L."/>
            <person name="Hamelin R.C."/>
            <person name="Kema G.H.J."/>
            <person name="Lawrence C."/>
            <person name="Scott J.A."/>
            <person name="Spatafora J.W."/>
            <person name="Turgeon B.G."/>
            <person name="de Wit P.J.G.M."/>
            <person name="Zhong S."/>
            <person name="Goodwin S.B."/>
            <person name="Grigoriev I.V."/>
        </authorList>
    </citation>
    <scope>NUCLEOTIDE SEQUENCE [LARGE SCALE GENOMIC DNA]</scope>
    <source>
        <strain evidence="3 4">UAMH 10762</strain>
    </source>
</reference>
<dbReference type="GeneID" id="19115986"/>
<feature type="region of interest" description="Disordered" evidence="1">
    <location>
        <begin position="73"/>
        <end position="167"/>
    </location>
</feature>
<name>M2NQ41_BAUPA</name>
<protein>
    <recommendedName>
        <fullName evidence="2">Arrestin C-terminal-like domain-containing protein</fullName>
    </recommendedName>
</protein>
<dbReference type="AlphaFoldDB" id="M2NQ41"/>
<feature type="region of interest" description="Disordered" evidence="1">
    <location>
        <begin position="734"/>
        <end position="780"/>
    </location>
</feature>
<dbReference type="Proteomes" id="UP000011761">
    <property type="component" value="Unassembled WGS sequence"/>
</dbReference>
<dbReference type="eggNOG" id="ENOG502RWPB">
    <property type="taxonomic scope" value="Eukaryota"/>
</dbReference>
<dbReference type="InterPro" id="IPR014752">
    <property type="entry name" value="Arrestin-like_C"/>
</dbReference>
<dbReference type="OMA" id="NMVDTQE"/>
<feature type="domain" description="Arrestin C-terminal-like" evidence="2">
    <location>
        <begin position="417"/>
        <end position="565"/>
    </location>
</feature>
<keyword evidence="4" id="KW-1185">Reference proteome</keyword>
<organism evidence="3 4">
    <name type="scientific">Baudoinia panamericana (strain UAMH 10762)</name>
    <name type="common">Angels' share fungus</name>
    <name type="synonym">Baudoinia compniacensis (strain UAMH 10762)</name>
    <dbReference type="NCBI Taxonomy" id="717646"/>
    <lineage>
        <taxon>Eukaryota</taxon>
        <taxon>Fungi</taxon>
        <taxon>Dikarya</taxon>
        <taxon>Ascomycota</taxon>
        <taxon>Pezizomycotina</taxon>
        <taxon>Dothideomycetes</taxon>
        <taxon>Dothideomycetidae</taxon>
        <taxon>Mycosphaerellales</taxon>
        <taxon>Teratosphaeriaceae</taxon>
        <taxon>Baudoinia</taxon>
    </lineage>
</organism>
<dbReference type="InterPro" id="IPR014756">
    <property type="entry name" value="Ig_E-set"/>
</dbReference>
<dbReference type="KEGG" id="bcom:BAUCODRAFT_62253"/>
<feature type="region of interest" description="Disordered" evidence="1">
    <location>
        <begin position="584"/>
        <end position="621"/>
    </location>
</feature>
<evidence type="ECO:0000313" key="3">
    <source>
        <dbReference type="EMBL" id="EMD01136.1"/>
    </source>
</evidence>
<feature type="compositionally biased region" description="Low complexity" evidence="1">
    <location>
        <begin position="80"/>
        <end position="90"/>
    </location>
</feature>
<feature type="compositionally biased region" description="Polar residues" evidence="1">
    <location>
        <begin position="110"/>
        <end position="157"/>
    </location>
</feature>
<dbReference type="SUPFAM" id="SSF81296">
    <property type="entry name" value="E set domains"/>
    <property type="match status" value="1"/>
</dbReference>
<dbReference type="Gene3D" id="2.60.40.640">
    <property type="match status" value="1"/>
</dbReference>
<evidence type="ECO:0000256" key="1">
    <source>
        <dbReference type="SAM" id="MobiDB-lite"/>
    </source>
</evidence>
<sequence length="804" mass="88876">MATRSHGYEISRPHPILDPAQAKVIDHRLPHQAAPSISELPPSNPAWPLPGLRPLSDIREITEPSLMDMTVRQQNAQLATRRSTSRVRSVGRQPSVKREGMAKPSDNPAFRTNATSNPYEARTPSASSTSPEQSVRNIIPQSSVPRRSSSFGQSQPQDRGHARQPSMHDVRQLLRPAPSATALTIPNRGRSDSPVKVAGLHLDSVTSEVVRSLPSRTHIRVPHPIDLLESPTFRHPRIKLELQVSGPIFVGGGTLEGFVRITVDENERLKPRRTLGVGSLSVDLLGYEASGNRRATFVALGTELIDSKHGPPPNTVEPANPLMPSDKFWTLLPSASSLPFLISLPIDTGPAPFQSKHASIGFQLSTTAVIRDAGTHYRVRTSQEVQVLPTHDPEKTLASLPSPLMTADTLTWQRAGRCETVKATAGLHRQVWVSGSSIFVDVFVANRSTKHIRRIDLNLERDVLCYKHAAAATREKSALRARVSDKPHQTMIATTSLQASTSGWHGLDPHSMETRTYNLDIPRGHATVKPGKFFEVCFFLNISIVISSSKTLTLQLPIKLVHMNSLDVVPNFVAQVAAAFEQQQAHTQRRQRSNDLRSCNADHRRHRPISSPAHDKDLRRQRSYTQGRAFAAPRQQSVDRHRAHQADIEVLRHVLDTSPRKHTAQLQGFTLKKAGSNFSFGNVSAGGRSTDHSSPFRAVSFHPPSPKYTLPDVHDGAAEGVGSIRARMRKMASFSTLQSERSQTRIGMKPPSRPSTAASSRERKGRGRFESRAVATKRSDSAVGRGGSWWLRMRHKLEDREGWI</sequence>
<dbReference type="STRING" id="717646.M2NQ41"/>
<dbReference type="EMBL" id="KB445550">
    <property type="protein sequence ID" value="EMD01136.1"/>
    <property type="molecule type" value="Genomic_DNA"/>
</dbReference>
<feature type="compositionally biased region" description="Polar residues" evidence="1">
    <location>
        <begin position="734"/>
        <end position="745"/>
    </location>
</feature>